<keyword evidence="2" id="KW-1185">Reference proteome</keyword>
<evidence type="ECO:0000313" key="2">
    <source>
        <dbReference type="Proteomes" id="UP000199149"/>
    </source>
</evidence>
<protein>
    <submittedName>
        <fullName evidence="1">Uncharacterized protein</fullName>
    </submittedName>
</protein>
<name>A0A1I5B4N7_9FLAO</name>
<evidence type="ECO:0000313" key="1">
    <source>
        <dbReference type="EMBL" id="SFN69570.1"/>
    </source>
</evidence>
<accession>A0A1I5B4N7</accession>
<reference evidence="2" key="1">
    <citation type="submission" date="2016-10" db="EMBL/GenBank/DDBJ databases">
        <authorList>
            <person name="Varghese N."/>
            <person name="Submissions S."/>
        </authorList>
    </citation>
    <scope>NUCLEOTIDE SEQUENCE [LARGE SCALE GENOMIC DNA]</scope>
    <source>
        <strain evidence="2">XJ109</strain>
    </source>
</reference>
<gene>
    <name evidence="1" type="ORF">SAMN05421738_12111</name>
</gene>
<dbReference type="Proteomes" id="UP000199149">
    <property type="component" value="Unassembled WGS sequence"/>
</dbReference>
<organism evidence="1 2">
    <name type="scientific">Algoriella xinjiangensis</name>
    <dbReference type="NCBI Taxonomy" id="684065"/>
    <lineage>
        <taxon>Bacteria</taxon>
        <taxon>Pseudomonadati</taxon>
        <taxon>Bacteroidota</taxon>
        <taxon>Flavobacteriia</taxon>
        <taxon>Flavobacteriales</taxon>
        <taxon>Weeksellaceae</taxon>
        <taxon>Algoriella</taxon>
    </lineage>
</organism>
<dbReference type="EMBL" id="FOUZ01000021">
    <property type="protein sequence ID" value="SFN69570.1"/>
    <property type="molecule type" value="Genomic_DNA"/>
</dbReference>
<proteinExistence type="predicted"/>
<dbReference type="AlphaFoldDB" id="A0A1I5B4N7"/>
<sequence>MAVQNVKCFSKGQKLNWKPLKEVTSTKIIVSNLKGKKVSIKPSVSERILIP</sequence>
<dbReference type="RefSeq" id="WP_177190329.1">
    <property type="nucleotide sequence ID" value="NZ_FOUZ01000021.1"/>
</dbReference>
<dbReference type="STRING" id="684065.SAMN05421738_12111"/>